<sequence length="369" mass="38871">MPPVDVLVVGLGPGGGSAARIAAQGGARVLAVDRRAVVGEPVQCAEFIPLPMGCHARDGSVYCQPITGMTTYLPSGMGHDSDFPGIMIHRGAFDRAIARRAEQAGAGLWTGATLVGLDPAARVARIRRGKETHGVAYRVLVAADGPHSPVAAHLGLPALATVQTRQYTVPLLKAQQKTDIWLSGDYPGGYAWLFPKGTQANLGLGVHKRLAPDLKAPLDALHRTLVRAGRVGPEILGRTGGAIPVGGMRKTLVHGAVLFVGDAAGLTHPITGSGIAPAVISGERAGAAALACLRGEDGALAEYDEEIRDLYQPGLDRAVIRRRELIAAWRASALDQDAPHRRGWIAFAEYWQGANQEHTPTASEEWTLP</sequence>
<dbReference type="Gene3D" id="3.50.50.60">
    <property type="entry name" value="FAD/NAD(P)-binding domain"/>
    <property type="match status" value="1"/>
</dbReference>
<gene>
    <name evidence="2" type="ORF">SAMN05421693_10781</name>
</gene>
<dbReference type="AlphaFoldDB" id="A0A1H9B3I8"/>
<dbReference type="SUPFAM" id="SSF51905">
    <property type="entry name" value="FAD/NAD(P)-binding domain"/>
    <property type="match status" value="1"/>
</dbReference>
<dbReference type="Proteomes" id="UP000199496">
    <property type="component" value="Unassembled WGS sequence"/>
</dbReference>
<dbReference type="InterPro" id="IPR050407">
    <property type="entry name" value="Geranylgeranyl_reductase"/>
</dbReference>
<feature type="domain" description="Digeranylgeranylglycerophospholipid reductase catalytic" evidence="1">
    <location>
        <begin position="165"/>
        <end position="219"/>
    </location>
</feature>
<dbReference type="RefSeq" id="WP_090204806.1">
    <property type="nucleotide sequence ID" value="NZ_FOFO01000007.1"/>
</dbReference>
<accession>A0A1H9B3I8</accession>
<dbReference type="GO" id="GO:0016628">
    <property type="term" value="F:oxidoreductase activity, acting on the CH-CH group of donors, NAD or NADP as acceptor"/>
    <property type="evidence" value="ECO:0007669"/>
    <property type="project" value="InterPro"/>
</dbReference>
<name>A0A1H9B3I8_9GAMM</name>
<protein>
    <submittedName>
        <fullName evidence="2">Geranylgeranyl reductase family</fullName>
    </submittedName>
</protein>
<dbReference type="PRINTS" id="PR00420">
    <property type="entry name" value="RNGMNOXGNASE"/>
</dbReference>
<dbReference type="InterPro" id="IPR054715">
    <property type="entry name" value="GGR_cat"/>
</dbReference>
<dbReference type="PANTHER" id="PTHR42685">
    <property type="entry name" value="GERANYLGERANYL DIPHOSPHATE REDUCTASE"/>
    <property type="match status" value="1"/>
</dbReference>
<evidence type="ECO:0000259" key="1">
    <source>
        <dbReference type="Pfam" id="PF22578"/>
    </source>
</evidence>
<evidence type="ECO:0000313" key="3">
    <source>
        <dbReference type="Proteomes" id="UP000199496"/>
    </source>
</evidence>
<dbReference type="EMBL" id="FOFO01000007">
    <property type="protein sequence ID" value="SEP83261.1"/>
    <property type="molecule type" value="Genomic_DNA"/>
</dbReference>
<dbReference type="STRING" id="867345.SAMN05421693_10781"/>
<dbReference type="PANTHER" id="PTHR42685:SF22">
    <property type="entry name" value="CONDITIONED MEDIUM FACTOR RECEPTOR 1"/>
    <property type="match status" value="1"/>
</dbReference>
<dbReference type="InterPro" id="IPR036188">
    <property type="entry name" value="FAD/NAD-bd_sf"/>
</dbReference>
<dbReference type="NCBIfam" id="TIGR02032">
    <property type="entry name" value="GG-red-SF"/>
    <property type="match status" value="1"/>
</dbReference>
<evidence type="ECO:0000313" key="2">
    <source>
        <dbReference type="EMBL" id="SEP83261.1"/>
    </source>
</evidence>
<keyword evidence="3" id="KW-1185">Reference proteome</keyword>
<proteinExistence type="predicted"/>
<reference evidence="2 3" key="1">
    <citation type="submission" date="2016-10" db="EMBL/GenBank/DDBJ databases">
        <authorList>
            <person name="de Groot N.N."/>
        </authorList>
    </citation>
    <scope>NUCLEOTIDE SEQUENCE [LARGE SCALE GENOMIC DNA]</scope>
    <source>
        <strain evidence="2 3">B7-7</strain>
    </source>
</reference>
<organism evidence="2 3">
    <name type="scientific">Ectothiorhodospira magna</name>
    <dbReference type="NCBI Taxonomy" id="867345"/>
    <lineage>
        <taxon>Bacteria</taxon>
        <taxon>Pseudomonadati</taxon>
        <taxon>Pseudomonadota</taxon>
        <taxon>Gammaproteobacteria</taxon>
        <taxon>Chromatiales</taxon>
        <taxon>Ectothiorhodospiraceae</taxon>
        <taxon>Ectothiorhodospira</taxon>
    </lineage>
</organism>
<dbReference type="Pfam" id="PF22578">
    <property type="entry name" value="GGR_cat"/>
    <property type="match status" value="1"/>
</dbReference>
<dbReference type="OrthoDB" id="9785276at2"/>
<dbReference type="InterPro" id="IPR011777">
    <property type="entry name" value="Geranylgeranyl_Rdtase_fam"/>
</dbReference>